<dbReference type="AlphaFoldDB" id="A0A6U4ME42"/>
<proteinExistence type="predicted"/>
<gene>
    <name evidence="2" type="ORF">HAND00432_LOCUS19046</name>
</gene>
<accession>A0A6U4ME42</accession>
<feature type="compositionally biased region" description="Basic and acidic residues" evidence="1">
    <location>
        <begin position="38"/>
        <end position="47"/>
    </location>
</feature>
<evidence type="ECO:0000256" key="1">
    <source>
        <dbReference type="SAM" id="MobiDB-lite"/>
    </source>
</evidence>
<feature type="region of interest" description="Disordered" evidence="1">
    <location>
        <begin position="26"/>
        <end position="47"/>
    </location>
</feature>
<sequence length="128" mass="14381">MDQRALQVSKGVEEVLQASYTLLEAREQEEAQASRTQPPRERPQEGDMQHFLLCHRQANGACERFLMDLQHAEVLVRQLKTQGAGHLTASADEDPTALSAGTLLPTQFVAGMKTYDEAVQHCFWTEKK</sequence>
<protein>
    <submittedName>
        <fullName evidence="2">Uncharacterized protein</fullName>
    </submittedName>
</protein>
<name>A0A6U4ME42_HEMAN</name>
<organism evidence="2">
    <name type="scientific">Hemiselmis andersenii</name>
    <name type="common">Cryptophyte alga</name>
    <dbReference type="NCBI Taxonomy" id="464988"/>
    <lineage>
        <taxon>Eukaryota</taxon>
        <taxon>Cryptophyceae</taxon>
        <taxon>Cryptomonadales</taxon>
        <taxon>Hemiselmidaceae</taxon>
        <taxon>Hemiselmis</taxon>
    </lineage>
</organism>
<reference evidence="2" key="1">
    <citation type="submission" date="2021-01" db="EMBL/GenBank/DDBJ databases">
        <authorList>
            <person name="Corre E."/>
            <person name="Pelletier E."/>
            <person name="Niang G."/>
            <person name="Scheremetjew M."/>
            <person name="Finn R."/>
            <person name="Kale V."/>
            <person name="Holt S."/>
            <person name="Cochrane G."/>
            <person name="Meng A."/>
            <person name="Brown T."/>
            <person name="Cohen L."/>
        </authorList>
    </citation>
    <scope>NUCLEOTIDE SEQUENCE</scope>
    <source>
        <strain evidence="2">CCMP644</strain>
    </source>
</reference>
<evidence type="ECO:0000313" key="2">
    <source>
        <dbReference type="EMBL" id="CAD8968052.1"/>
    </source>
</evidence>
<dbReference type="EMBL" id="HBFX01031577">
    <property type="protein sequence ID" value="CAD8968052.1"/>
    <property type="molecule type" value="Transcribed_RNA"/>
</dbReference>